<dbReference type="EMBL" id="CM056814">
    <property type="protein sequence ID" value="KAJ8627971.1"/>
    <property type="molecule type" value="Genomic_DNA"/>
</dbReference>
<proteinExistence type="predicted"/>
<keyword evidence="2" id="KW-1185">Reference proteome</keyword>
<organism evidence="1 2">
    <name type="scientific">Persea americana</name>
    <name type="common">Avocado</name>
    <dbReference type="NCBI Taxonomy" id="3435"/>
    <lineage>
        <taxon>Eukaryota</taxon>
        <taxon>Viridiplantae</taxon>
        <taxon>Streptophyta</taxon>
        <taxon>Embryophyta</taxon>
        <taxon>Tracheophyta</taxon>
        <taxon>Spermatophyta</taxon>
        <taxon>Magnoliopsida</taxon>
        <taxon>Magnoliidae</taxon>
        <taxon>Laurales</taxon>
        <taxon>Lauraceae</taxon>
        <taxon>Persea</taxon>
    </lineage>
</organism>
<dbReference type="Proteomes" id="UP001234297">
    <property type="component" value="Chromosome 6"/>
</dbReference>
<protein>
    <submittedName>
        <fullName evidence="1">Uncharacterized protein</fullName>
    </submittedName>
</protein>
<sequence>MTGSRIKFNNSKKATDPDLFNDKLAVLMKSISSEAAYKDSLFATGMISVTDSLKIYGMGQCTRDISGDECNRCLEESVSDIPVCCSGMTGGSVYFVSCNLRYDIFPFFASSTTTTTEGQEDPDDGRRRKLWETAVAIAIPIAISLLIFLGVGYCILKRKDETYEDGEKIADIDSILFDFNSIKVATNNFSNINKLGEEIVSGMKNSSFQNSDNAQNLLQYTWRLWQEGNALELMDSSLRDKCSRSEMLRIIHIGLLCVQEDASDRPTMSTVVLMLSSNSTTLYKPKQPAFVWGKCPDVAAISSNTSTIEYPISPSYDVSLSEFEPR</sequence>
<comment type="caution">
    <text evidence="1">The sequence shown here is derived from an EMBL/GenBank/DDBJ whole genome shotgun (WGS) entry which is preliminary data.</text>
</comment>
<accession>A0ACC2L361</accession>
<name>A0ACC2L361_PERAE</name>
<evidence type="ECO:0000313" key="1">
    <source>
        <dbReference type="EMBL" id="KAJ8627971.1"/>
    </source>
</evidence>
<reference evidence="1 2" key="1">
    <citation type="journal article" date="2022" name="Hortic Res">
        <title>A haplotype resolved chromosomal level avocado genome allows analysis of novel avocado genes.</title>
        <authorList>
            <person name="Nath O."/>
            <person name="Fletcher S.J."/>
            <person name="Hayward A."/>
            <person name="Shaw L.M."/>
            <person name="Masouleh A.K."/>
            <person name="Furtado A."/>
            <person name="Henry R.J."/>
            <person name="Mitter N."/>
        </authorList>
    </citation>
    <scope>NUCLEOTIDE SEQUENCE [LARGE SCALE GENOMIC DNA]</scope>
    <source>
        <strain evidence="2">cv. Hass</strain>
    </source>
</reference>
<gene>
    <name evidence="1" type="ORF">MRB53_021278</name>
</gene>
<evidence type="ECO:0000313" key="2">
    <source>
        <dbReference type="Proteomes" id="UP001234297"/>
    </source>
</evidence>